<dbReference type="Pfam" id="PF26060">
    <property type="entry name" value="TGFBR3_N"/>
    <property type="match status" value="1"/>
</dbReference>
<reference evidence="3 4" key="1">
    <citation type="submission" date="2021-06" db="EMBL/GenBank/DDBJ databases">
        <authorList>
            <person name="Palmer J.M."/>
        </authorList>
    </citation>
    <scope>NUCLEOTIDE SEQUENCE [LARGE SCALE GENOMIC DNA]</scope>
    <source>
        <strain evidence="3 4">XC_2019</strain>
        <tissue evidence="3">Muscle</tissue>
    </source>
</reference>
<sequence length="113" mass="13021">VELHLKPIQSMRQHQKPLVFVLNSPQPVIWNVKAENLALRVQHIFHVSQGSEVHFKQANFSLNTEILEKTLPQGNEHLLNWAQKKYRAVTSFSELRMTQAINIKVGEGAHQIH</sequence>
<accession>A0ABV0RBL3</accession>
<evidence type="ECO:0000259" key="2">
    <source>
        <dbReference type="Pfam" id="PF26060"/>
    </source>
</evidence>
<feature type="domain" description="TGFBR3/Endoglin-like N-terminal" evidence="2">
    <location>
        <begin position="1"/>
        <end position="110"/>
    </location>
</feature>
<evidence type="ECO:0000313" key="3">
    <source>
        <dbReference type="EMBL" id="MEQ2205421.1"/>
    </source>
</evidence>
<evidence type="ECO:0000313" key="4">
    <source>
        <dbReference type="Proteomes" id="UP001434883"/>
    </source>
</evidence>
<dbReference type="InterPro" id="IPR058899">
    <property type="entry name" value="TGFBR3/Endoglin-like_N"/>
</dbReference>
<proteinExistence type="predicted"/>
<comment type="caution">
    <text evidence="3">The sequence shown here is derived from an EMBL/GenBank/DDBJ whole genome shotgun (WGS) entry which is preliminary data.</text>
</comment>
<keyword evidence="1" id="KW-0325">Glycoprotein</keyword>
<organism evidence="3 4">
    <name type="scientific">Xenoophorus captivus</name>
    <dbReference type="NCBI Taxonomy" id="1517983"/>
    <lineage>
        <taxon>Eukaryota</taxon>
        <taxon>Metazoa</taxon>
        <taxon>Chordata</taxon>
        <taxon>Craniata</taxon>
        <taxon>Vertebrata</taxon>
        <taxon>Euteleostomi</taxon>
        <taxon>Actinopterygii</taxon>
        <taxon>Neopterygii</taxon>
        <taxon>Teleostei</taxon>
        <taxon>Neoteleostei</taxon>
        <taxon>Acanthomorphata</taxon>
        <taxon>Ovalentaria</taxon>
        <taxon>Atherinomorphae</taxon>
        <taxon>Cyprinodontiformes</taxon>
        <taxon>Goodeidae</taxon>
        <taxon>Xenoophorus</taxon>
    </lineage>
</organism>
<keyword evidence="4" id="KW-1185">Reference proteome</keyword>
<dbReference type="Proteomes" id="UP001434883">
    <property type="component" value="Unassembled WGS sequence"/>
</dbReference>
<protein>
    <recommendedName>
        <fullName evidence="2">TGFBR3/Endoglin-like N-terminal domain-containing protein</fullName>
    </recommendedName>
</protein>
<feature type="non-terminal residue" evidence="3">
    <location>
        <position position="1"/>
    </location>
</feature>
<dbReference type="EMBL" id="JAHRIN010042087">
    <property type="protein sequence ID" value="MEQ2205421.1"/>
    <property type="molecule type" value="Genomic_DNA"/>
</dbReference>
<name>A0ABV0RBL3_9TELE</name>
<gene>
    <name evidence="3" type="ORF">XENOCAPTIV_028401</name>
</gene>
<evidence type="ECO:0000256" key="1">
    <source>
        <dbReference type="ARBA" id="ARBA00023180"/>
    </source>
</evidence>